<reference evidence="2 3" key="1">
    <citation type="submission" date="2019-03" db="EMBL/GenBank/DDBJ databases">
        <title>Genomics of glacier-inhabiting Cryobacterium strains.</title>
        <authorList>
            <person name="Liu Q."/>
            <person name="Xin Y.-H."/>
        </authorList>
    </citation>
    <scope>NUCLEOTIDE SEQUENCE [LARGE SCALE GENOMIC DNA]</scope>
    <source>
        <strain evidence="2 3">HLT2-23</strain>
    </source>
</reference>
<keyword evidence="1" id="KW-0143">Chaperone</keyword>
<evidence type="ECO:0000313" key="2">
    <source>
        <dbReference type="EMBL" id="TFB71878.1"/>
    </source>
</evidence>
<proteinExistence type="predicted"/>
<dbReference type="GO" id="GO:0042803">
    <property type="term" value="F:protein homodimerization activity"/>
    <property type="evidence" value="ECO:0007669"/>
    <property type="project" value="InterPro"/>
</dbReference>
<evidence type="ECO:0000313" key="3">
    <source>
        <dbReference type="Proteomes" id="UP000298173"/>
    </source>
</evidence>
<dbReference type="Gene3D" id="2.30.22.10">
    <property type="entry name" value="Head domain of nucleotide exchange factor GrpE"/>
    <property type="match status" value="1"/>
</dbReference>
<name>A0A4V3I7Z9_9MICO</name>
<gene>
    <name evidence="2" type="primary">grpE</name>
    <name evidence="2" type="ORF">E3O06_11495</name>
</gene>
<dbReference type="GO" id="GO:0051087">
    <property type="term" value="F:protein-folding chaperone binding"/>
    <property type="evidence" value="ECO:0007669"/>
    <property type="project" value="InterPro"/>
</dbReference>
<dbReference type="InterPro" id="IPR009012">
    <property type="entry name" value="GrpE_head"/>
</dbReference>
<dbReference type="InterPro" id="IPR000740">
    <property type="entry name" value="GrpE"/>
</dbReference>
<sequence>MSDSTAELADIRSELAGLKDLFLRRLLDDKTKSAQHELLQDQLRATQQIVSSRMFEGLFKESLLAIDRLQAGPASDELSASVCDELLDVFGQYSLASVAVDGPFDAKVHQLVETAAATSECVAGSITEVRRAGYLMNERLLRPAQVVVAIASSD</sequence>
<dbReference type="GO" id="GO:0000774">
    <property type="term" value="F:adenyl-nucleotide exchange factor activity"/>
    <property type="evidence" value="ECO:0007669"/>
    <property type="project" value="InterPro"/>
</dbReference>
<dbReference type="AlphaFoldDB" id="A0A4V3I7Z9"/>
<comment type="caution">
    <text evidence="2">The sequence shown here is derived from an EMBL/GenBank/DDBJ whole genome shotgun (WGS) entry which is preliminary data.</text>
</comment>
<dbReference type="Proteomes" id="UP000298173">
    <property type="component" value="Unassembled WGS sequence"/>
</dbReference>
<dbReference type="SUPFAM" id="SSF51064">
    <property type="entry name" value="Head domain of nucleotide exchange factor GrpE"/>
    <property type="match status" value="1"/>
</dbReference>
<keyword evidence="3" id="KW-1185">Reference proteome</keyword>
<dbReference type="OrthoDB" id="5191115at2"/>
<protein>
    <submittedName>
        <fullName evidence="2">Nucleotide exchange factor GrpE</fullName>
    </submittedName>
</protein>
<dbReference type="RefSeq" id="WP_134503529.1">
    <property type="nucleotide sequence ID" value="NZ_SOEY01000023.1"/>
</dbReference>
<dbReference type="Pfam" id="PF01025">
    <property type="entry name" value="GrpE"/>
    <property type="match status" value="1"/>
</dbReference>
<evidence type="ECO:0000256" key="1">
    <source>
        <dbReference type="ARBA" id="ARBA00023186"/>
    </source>
</evidence>
<dbReference type="EMBL" id="SOEY01000023">
    <property type="protein sequence ID" value="TFB71878.1"/>
    <property type="molecule type" value="Genomic_DNA"/>
</dbReference>
<dbReference type="GO" id="GO:0006457">
    <property type="term" value="P:protein folding"/>
    <property type="evidence" value="ECO:0007669"/>
    <property type="project" value="InterPro"/>
</dbReference>
<organism evidence="2 3">
    <name type="scientific">Cryobacterium glaciale</name>
    <dbReference type="NCBI Taxonomy" id="1259145"/>
    <lineage>
        <taxon>Bacteria</taxon>
        <taxon>Bacillati</taxon>
        <taxon>Actinomycetota</taxon>
        <taxon>Actinomycetes</taxon>
        <taxon>Micrococcales</taxon>
        <taxon>Microbacteriaceae</taxon>
        <taxon>Cryobacterium</taxon>
    </lineage>
</organism>
<dbReference type="PROSITE" id="PS01071">
    <property type="entry name" value="GRPE"/>
    <property type="match status" value="1"/>
</dbReference>
<accession>A0A4V3I7Z9</accession>